<dbReference type="InterPro" id="IPR027951">
    <property type="entry name" value="Nepro_N"/>
</dbReference>
<name>A0A7R8H1E3_LEPSM</name>
<dbReference type="Pfam" id="PF14780">
    <property type="entry name" value="NEPRO_N"/>
    <property type="match status" value="1"/>
</dbReference>
<evidence type="ECO:0000313" key="4">
    <source>
        <dbReference type="EMBL" id="CAF2805734.1"/>
    </source>
</evidence>
<dbReference type="Proteomes" id="UP000675881">
    <property type="component" value="Chromosome 11"/>
</dbReference>
<dbReference type="SUPFAM" id="SSF57302">
    <property type="entry name" value="Snake toxin-like"/>
    <property type="match status" value="1"/>
</dbReference>
<dbReference type="AlphaFoldDB" id="A0A7R8H1E3"/>
<dbReference type="Gene3D" id="2.10.60.10">
    <property type="entry name" value="CD59"/>
    <property type="match status" value="1"/>
</dbReference>
<protein>
    <submittedName>
        <fullName evidence="4">(salmon louse) hypothetical protein</fullName>
    </submittedName>
</protein>
<dbReference type="PANTHER" id="PTHR10036:SF3">
    <property type="entry name" value="PROTEIN SLEEPLESS-RELATED"/>
    <property type="match status" value="1"/>
</dbReference>
<proteinExistence type="predicted"/>
<accession>A0A7R8H1E3</accession>
<evidence type="ECO:0000256" key="1">
    <source>
        <dbReference type="ARBA" id="ARBA00022729"/>
    </source>
</evidence>
<dbReference type="CDD" id="cd23599">
    <property type="entry name" value="TFP_LU_ECD_Cold"/>
    <property type="match status" value="1"/>
</dbReference>
<evidence type="ECO:0000256" key="2">
    <source>
        <dbReference type="ARBA" id="ARBA00023157"/>
    </source>
</evidence>
<organism evidence="4 5">
    <name type="scientific">Lepeophtheirus salmonis</name>
    <name type="common">Salmon louse</name>
    <name type="synonym">Caligus salmonis</name>
    <dbReference type="NCBI Taxonomy" id="72036"/>
    <lineage>
        <taxon>Eukaryota</taxon>
        <taxon>Metazoa</taxon>
        <taxon>Ecdysozoa</taxon>
        <taxon>Arthropoda</taxon>
        <taxon>Crustacea</taxon>
        <taxon>Multicrustacea</taxon>
        <taxon>Hexanauplia</taxon>
        <taxon>Copepoda</taxon>
        <taxon>Siphonostomatoida</taxon>
        <taxon>Caligidae</taxon>
        <taxon>Lepeophtheirus</taxon>
    </lineage>
</organism>
<dbReference type="EMBL" id="HG994590">
    <property type="protein sequence ID" value="CAF2805734.1"/>
    <property type="molecule type" value="Genomic_DNA"/>
</dbReference>
<keyword evidence="2" id="KW-1015">Disulfide bond</keyword>
<evidence type="ECO:0000259" key="3">
    <source>
        <dbReference type="Pfam" id="PF14780"/>
    </source>
</evidence>
<keyword evidence="1" id="KW-0732">Signal</keyword>
<evidence type="ECO:0000313" key="5">
    <source>
        <dbReference type="Proteomes" id="UP000675881"/>
    </source>
</evidence>
<feature type="domain" description="Nucleolus and neural progenitor protein-like N-terminal" evidence="3">
    <location>
        <begin position="33"/>
        <end position="178"/>
    </location>
</feature>
<keyword evidence="5" id="KW-1185">Reference proteome</keyword>
<dbReference type="PANTHER" id="PTHR10036">
    <property type="entry name" value="CD59 GLYCOPROTEIN"/>
    <property type="match status" value="1"/>
</dbReference>
<sequence length="439" mass="50772">MENERYLSTPDFCAIPPLRLTQDDRETVKEALKAAKVFSELILSSIKKLKGEEILLKDLKMIVKTLRRFNDIKLNKLILDFYSSFPTTFNIMEKPAESLALVKQSDLRVVIIRIYQSIVLLEKIRDVYTLNAGENCFKRMRLGHHWSLALAWLGSVSRICSLVSNSIINLMKDTYDDLMSLYALNILEKETSNEILLEVGVVVERKSEVQMSESLLKRGRLIVKTFSAFKVKSSLLDWIKQETEQRKVNRKKSLTKPLSAEKWKSFRKQLGTSSLKDARNLLLLYVLYPESSKENGFPSNWNEILKTIISKSAVHGLECYVCKDQDGNTAKCLKTIRTCEQEQDRCLSTIRWGSFPYWNEGAEKQYYVSKRCATKDECDGEIRDLMPLCHYLWYEDWKCAECCQGDRCNYYVTLGARSTYSPCVSLLAVMLLLYLSAWF</sequence>
<dbReference type="InterPro" id="IPR045860">
    <property type="entry name" value="Snake_toxin-like_sf"/>
</dbReference>
<reference evidence="4" key="1">
    <citation type="submission" date="2021-02" db="EMBL/GenBank/DDBJ databases">
        <authorList>
            <person name="Bekaert M."/>
        </authorList>
    </citation>
    <scope>NUCLEOTIDE SEQUENCE</scope>
    <source>
        <strain evidence="4">IoA-00</strain>
    </source>
</reference>
<gene>
    <name evidence="4" type="ORF">LSAA_3016</name>
</gene>